<dbReference type="eggNOG" id="COG0667">
    <property type="taxonomic scope" value="Bacteria"/>
</dbReference>
<dbReference type="SUPFAM" id="SSF51430">
    <property type="entry name" value="NAD(P)-linked oxidoreductase"/>
    <property type="match status" value="1"/>
</dbReference>
<gene>
    <name evidence="3" type="ordered locus">Snas_0527</name>
</gene>
<proteinExistence type="predicted"/>
<reference evidence="3 4" key="1">
    <citation type="journal article" date="2009" name="Stand. Genomic Sci.">
        <title>Complete genome sequence of Stackebrandtia nassauensis type strain (LLR-40K-21).</title>
        <authorList>
            <person name="Munk C."/>
            <person name="Lapidus A."/>
            <person name="Copeland A."/>
            <person name="Jando M."/>
            <person name="Mayilraj S."/>
            <person name="Glavina Del Rio T."/>
            <person name="Nolan M."/>
            <person name="Chen F."/>
            <person name="Lucas S."/>
            <person name="Tice H."/>
            <person name="Cheng J.F."/>
            <person name="Han C."/>
            <person name="Detter J.C."/>
            <person name="Bruce D."/>
            <person name="Goodwin L."/>
            <person name="Chain P."/>
            <person name="Pitluck S."/>
            <person name="Goker M."/>
            <person name="Ovchinikova G."/>
            <person name="Pati A."/>
            <person name="Ivanova N."/>
            <person name="Mavromatis K."/>
            <person name="Chen A."/>
            <person name="Palaniappan K."/>
            <person name="Land M."/>
            <person name="Hauser L."/>
            <person name="Chang Y.J."/>
            <person name="Jeffries C.D."/>
            <person name="Bristow J."/>
            <person name="Eisen J.A."/>
            <person name="Markowitz V."/>
            <person name="Hugenholtz P."/>
            <person name="Kyrpides N.C."/>
            <person name="Klenk H.P."/>
        </authorList>
    </citation>
    <scope>NUCLEOTIDE SEQUENCE [LARGE SCALE GENOMIC DNA]</scope>
    <source>
        <strain evidence="4">DSM 44728 / CIP 108903 / NRRL B-16338 / NBRC 102104 / LLR-40K-21</strain>
    </source>
</reference>
<dbReference type="InterPro" id="IPR036812">
    <property type="entry name" value="NAD(P)_OxRdtase_dom_sf"/>
</dbReference>
<dbReference type="PANTHER" id="PTHR43625">
    <property type="entry name" value="AFLATOXIN B1 ALDEHYDE REDUCTASE"/>
    <property type="match status" value="1"/>
</dbReference>
<dbReference type="HOGENOM" id="CLU_023205_2_1_11"/>
<name>D3Q5U3_STANL</name>
<dbReference type="AlphaFoldDB" id="D3Q5U3"/>
<dbReference type="InterPro" id="IPR023210">
    <property type="entry name" value="NADP_OxRdtase_dom"/>
</dbReference>
<accession>D3Q5U3</accession>
<dbReference type="OrthoDB" id="9768793at2"/>
<dbReference type="STRING" id="446470.Snas_0527"/>
<evidence type="ECO:0000259" key="2">
    <source>
        <dbReference type="Pfam" id="PF00248"/>
    </source>
</evidence>
<dbReference type="Gene3D" id="3.20.20.100">
    <property type="entry name" value="NADP-dependent oxidoreductase domain"/>
    <property type="match status" value="1"/>
</dbReference>
<dbReference type="PANTHER" id="PTHR43625:SF77">
    <property type="entry name" value="ALDO-KETO REDUCTASE"/>
    <property type="match status" value="1"/>
</dbReference>
<dbReference type="RefSeq" id="WP_013015813.1">
    <property type="nucleotide sequence ID" value="NC_013947.1"/>
</dbReference>
<dbReference type="InterPro" id="IPR050791">
    <property type="entry name" value="Aldo-Keto_reductase"/>
</dbReference>
<dbReference type="GO" id="GO:0016491">
    <property type="term" value="F:oxidoreductase activity"/>
    <property type="evidence" value="ECO:0007669"/>
    <property type="project" value="UniProtKB-KW"/>
</dbReference>
<dbReference type="GO" id="GO:0005737">
    <property type="term" value="C:cytoplasm"/>
    <property type="evidence" value="ECO:0007669"/>
    <property type="project" value="TreeGrafter"/>
</dbReference>
<evidence type="ECO:0000313" key="4">
    <source>
        <dbReference type="Proteomes" id="UP000000844"/>
    </source>
</evidence>
<keyword evidence="1" id="KW-0560">Oxidoreductase</keyword>
<protein>
    <submittedName>
        <fullName evidence="3">Aldo/keto reductase</fullName>
    </submittedName>
</protein>
<evidence type="ECO:0000313" key="3">
    <source>
        <dbReference type="EMBL" id="ADD40242.1"/>
    </source>
</evidence>
<dbReference type="KEGG" id="sna:Snas_0527"/>
<keyword evidence="4" id="KW-1185">Reference proteome</keyword>
<dbReference type="Proteomes" id="UP000000844">
    <property type="component" value="Chromosome"/>
</dbReference>
<evidence type="ECO:0000256" key="1">
    <source>
        <dbReference type="ARBA" id="ARBA00023002"/>
    </source>
</evidence>
<feature type="domain" description="NADP-dependent oxidoreductase" evidence="2">
    <location>
        <begin position="21"/>
        <end position="314"/>
    </location>
</feature>
<sequence length="335" mass="35675">MTTAIPSVPLGSHGPTVGAQGLGCMLMMNDANGFDADEARATLETAFESGVTLFDTADMYGAGGNEEFLAPFFAAHRDEVVIASKFGIVYDGSPGRPFRGDRAYVRQSIEASLRRLNVDVIDLYYMHRLDPETPIEEIVGAMAELVTEGKVRHLGLSEVTAPELRAAAAVHPITAVQSEWSLITRDVETQVVPAAAELGTAFVPYAPLGRGFLAGLFTDAAELGESDHRLGHSRLTGDNALANAKVRDLLAKVAADRGVTWGQVALAWVHQRAEAHGLSVVPIPGTRKRSRLTENLGAVGLELTRSELDSLDPIAERMAGTRYPGSGGGTSVTRE</sequence>
<organism evidence="3 4">
    <name type="scientific">Stackebrandtia nassauensis (strain DSM 44728 / CIP 108903 / NRRL B-16338 / NBRC 102104 / LLR-40K-21)</name>
    <dbReference type="NCBI Taxonomy" id="446470"/>
    <lineage>
        <taxon>Bacteria</taxon>
        <taxon>Bacillati</taxon>
        <taxon>Actinomycetota</taxon>
        <taxon>Actinomycetes</taxon>
        <taxon>Glycomycetales</taxon>
        <taxon>Glycomycetaceae</taxon>
        <taxon>Stackebrandtia</taxon>
    </lineage>
</organism>
<dbReference type="Pfam" id="PF00248">
    <property type="entry name" value="Aldo_ket_red"/>
    <property type="match status" value="1"/>
</dbReference>
<dbReference type="EMBL" id="CP001778">
    <property type="protein sequence ID" value="ADD40242.1"/>
    <property type="molecule type" value="Genomic_DNA"/>
</dbReference>